<dbReference type="AlphaFoldDB" id="A0A7R8WLC8"/>
<sequence>MLYSLSITRNVGKHLRQGSGMERGGAVSQGRSGAERSGHGSGAELGRTPTGAEREKFNRSTSLVTRDCMEKEFEFLGMSGLEYPGKRHFLVLSVLSNPMVYWTSVSTTGIMMFQPSSQQQNGGQAQFRDSSGDCLEKEFEFLGMSGLEYPGKRHFLVLSVLSNPMVYWTSVSTTGIMMLQPSSQLVPVKFATTKRRASSISGFKWYNVYY</sequence>
<protein>
    <submittedName>
        <fullName evidence="1">Uncharacterized protein</fullName>
    </submittedName>
</protein>
<reference evidence="1" key="1">
    <citation type="submission" date="2020-11" db="EMBL/GenBank/DDBJ databases">
        <authorList>
            <person name="Tran Van P."/>
        </authorList>
    </citation>
    <scope>NUCLEOTIDE SEQUENCE</scope>
</reference>
<proteinExistence type="predicted"/>
<gene>
    <name evidence="1" type="ORF">CTOB1V02_LOCUS11726</name>
</gene>
<organism evidence="1">
    <name type="scientific">Cyprideis torosa</name>
    <dbReference type="NCBI Taxonomy" id="163714"/>
    <lineage>
        <taxon>Eukaryota</taxon>
        <taxon>Metazoa</taxon>
        <taxon>Ecdysozoa</taxon>
        <taxon>Arthropoda</taxon>
        <taxon>Crustacea</taxon>
        <taxon>Oligostraca</taxon>
        <taxon>Ostracoda</taxon>
        <taxon>Podocopa</taxon>
        <taxon>Podocopida</taxon>
        <taxon>Cytherocopina</taxon>
        <taxon>Cytheroidea</taxon>
        <taxon>Cytherideidae</taxon>
        <taxon>Cyprideis</taxon>
    </lineage>
</organism>
<dbReference type="EMBL" id="OB667256">
    <property type="protein sequence ID" value="CAD7233907.1"/>
    <property type="molecule type" value="Genomic_DNA"/>
</dbReference>
<name>A0A7R8WLC8_9CRUS</name>
<accession>A0A7R8WLC8</accession>
<evidence type="ECO:0000313" key="1">
    <source>
        <dbReference type="EMBL" id="CAD7233907.1"/>
    </source>
</evidence>